<dbReference type="GO" id="GO:0009097">
    <property type="term" value="P:isoleucine biosynthetic process"/>
    <property type="evidence" value="ECO:0007669"/>
    <property type="project" value="TreeGrafter"/>
</dbReference>
<dbReference type="SUPFAM" id="SSF52467">
    <property type="entry name" value="DHS-like NAD/FAD-binding domain"/>
    <property type="match status" value="1"/>
</dbReference>
<dbReference type="InterPro" id="IPR029035">
    <property type="entry name" value="DHS-like_NAD/FAD-binding_dom"/>
</dbReference>
<reference evidence="7" key="1">
    <citation type="submission" date="2020-10" db="EMBL/GenBank/DDBJ databases">
        <title>Dehalococcoides mccartyi of a TCE/Cr reducing biochatode.</title>
        <authorList>
            <person name="Matturro B."/>
        </authorList>
    </citation>
    <scope>NUCLEOTIDE SEQUENCE</scope>
    <source>
        <strain evidence="7">Bin4</strain>
    </source>
</reference>
<dbReference type="EMBL" id="JADIIN010000066">
    <property type="protein sequence ID" value="MBF4469370.1"/>
    <property type="molecule type" value="Genomic_DNA"/>
</dbReference>
<evidence type="ECO:0000313" key="8">
    <source>
        <dbReference type="Proteomes" id="UP000658733"/>
    </source>
</evidence>
<dbReference type="InterPro" id="IPR011766">
    <property type="entry name" value="TPP_enzyme_TPP-bd"/>
</dbReference>
<dbReference type="Pfam" id="PF02776">
    <property type="entry name" value="TPP_enzyme_N"/>
    <property type="match status" value="1"/>
</dbReference>
<proteinExistence type="inferred from homology"/>
<protein>
    <submittedName>
        <fullName evidence="7">Thiamine pyrophosphate-binding protein</fullName>
    </submittedName>
</protein>
<dbReference type="InterPro" id="IPR012000">
    <property type="entry name" value="Thiamin_PyroP_enz_cen_dom"/>
</dbReference>
<feature type="domain" description="Thiamine pyrophosphate enzyme N-terminal TPP-binding" evidence="6">
    <location>
        <begin position="1"/>
        <end position="116"/>
    </location>
</feature>
<evidence type="ECO:0000256" key="2">
    <source>
        <dbReference type="ARBA" id="ARBA00023052"/>
    </source>
</evidence>
<dbReference type="GO" id="GO:0044272">
    <property type="term" value="P:sulfur compound biosynthetic process"/>
    <property type="evidence" value="ECO:0007669"/>
    <property type="project" value="UniProtKB-ARBA"/>
</dbReference>
<evidence type="ECO:0000256" key="3">
    <source>
        <dbReference type="RuleBase" id="RU362132"/>
    </source>
</evidence>
<dbReference type="InterPro" id="IPR029061">
    <property type="entry name" value="THDP-binding"/>
</dbReference>
<gene>
    <name evidence="7" type="ORF">ISP01_08175</name>
</gene>
<dbReference type="GO" id="GO:0050660">
    <property type="term" value="F:flavin adenine dinucleotide binding"/>
    <property type="evidence" value="ECO:0007669"/>
    <property type="project" value="TreeGrafter"/>
</dbReference>
<evidence type="ECO:0000259" key="6">
    <source>
        <dbReference type="Pfam" id="PF02776"/>
    </source>
</evidence>
<dbReference type="SUPFAM" id="SSF52518">
    <property type="entry name" value="Thiamin diphosphate-binding fold (THDP-binding)"/>
    <property type="match status" value="2"/>
</dbReference>
<dbReference type="GO" id="GO:0003984">
    <property type="term" value="F:acetolactate synthase activity"/>
    <property type="evidence" value="ECO:0007669"/>
    <property type="project" value="TreeGrafter"/>
</dbReference>
<comment type="similarity">
    <text evidence="1 3">Belongs to the TPP enzyme family.</text>
</comment>
<dbReference type="GO" id="GO:0000287">
    <property type="term" value="F:magnesium ion binding"/>
    <property type="evidence" value="ECO:0007669"/>
    <property type="project" value="InterPro"/>
</dbReference>
<evidence type="ECO:0000259" key="4">
    <source>
        <dbReference type="Pfam" id="PF00205"/>
    </source>
</evidence>
<dbReference type="InterPro" id="IPR045229">
    <property type="entry name" value="TPP_enz"/>
</dbReference>
<comment type="caution">
    <text evidence="7">The sequence shown here is derived from an EMBL/GenBank/DDBJ whole genome shotgun (WGS) entry which is preliminary data.</text>
</comment>
<dbReference type="Proteomes" id="UP000658733">
    <property type="component" value="Unassembled WGS sequence"/>
</dbReference>
<name>A0A843ARK4_METAZ</name>
<feature type="domain" description="Thiamine pyrophosphate enzyme TPP-binding" evidence="5">
    <location>
        <begin position="410"/>
        <end position="555"/>
    </location>
</feature>
<organism evidence="7 8">
    <name type="scientific">Methanobrevibacter arboriphilus</name>
    <dbReference type="NCBI Taxonomy" id="39441"/>
    <lineage>
        <taxon>Archaea</taxon>
        <taxon>Methanobacteriati</taxon>
        <taxon>Methanobacteriota</taxon>
        <taxon>Methanomada group</taxon>
        <taxon>Methanobacteria</taxon>
        <taxon>Methanobacteriales</taxon>
        <taxon>Methanobacteriaceae</taxon>
        <taxon>Methanobrevibacter</taxon>
    </lineage>
</organism>
<dbReference type="GO" id="GO:0005948">
    <property type="term" value="C:acetolactate synthase complex"/>
    <property type="evidence" value="ECO:0007669"/>
    <property type="project" value="TreeGrafter"/>
</dbReference>
<dbReference type="GO" id="GO:0009099">
    <property type="term" value="P:L-valine biosynthetic process"/>
    <property type="evidence" value="ECO:0007669"/>
    <property type="project" value="TreeGrafter"/>
</dbReference>
<evidence type="ECO:0000259" key="5">
    <source>
        <dbReference type="Pfam" id="PF02775"/>
    </source>
</evidence>
<keyword evidence="2 3" id="KW-0786">Thiamine pyrophosphate</keyword>
<evidence type="ECO:0000313" key="7">
    <source>
        <dbReference type="EMBL" id="MBF4469370.1"/>
    </source>
</evidence>
<dbReference type="PANTHER" id="PTHR18968">
    <property type="entry name" value="THIAMINE PYROPHOSPHATE ENZYMES"/>
    <property type="match status" value="1"/>
</dbReference>
<evidence type="ECO:0000256" key="1">
    <source>
        <dbReference type="ARBA" id="ARBA00007812"/>
    </source>
</evidence>
<dbReference type="Pfam" id="PF02775">
    <property type="entry name" value="TPP_enzyme_C"/>
    <property type="match status" value="1"/>
</dbReference>
<feature type="domain" description="Thiamine pyrophosphate enzyme central" evidence="4">
    <location>
        <begin position="202"/>
        <end position="333"/>
    </location>
</feature>
<dbReference type="PANTHER" id="PTHR18968:SF13">
    <property type="entry name" value="ACETOLACTATE SYNTHASE CATALYTIC SUBUNIT, MITOCHONDRIAL"/>
    <property type="match status" value="1"/>
</dbReference>
<dbReference type="RefSeq" id="WP_042702269.1">
    <property type="nucleotide sequence ID" value="NZ_JADIIN010000066.1"/>
</dbReference>
<dbReference type="FunFam" id="3.40.50.970:FF:000007">
    <property type="entry name" value="Acetolactate synthase"/>
    <property type="match status" value="1"/>
</dbReference>
<dbReference type="InterPro" id="IPR012001">
    <property type="entry name" value="Thiamin_PyroP_enz_TPP-bd_dom"/>
</dbReference>
<dbReference type="GO" id="GO:0030976">
    <property type="term" value="F:thiamine pyrophosphate binding"/>
    <property type="evidence" value="ECO:0007669"/>
    <property type="project" value="InterPro"/>
</dbReference>
<sequence>MNTAECIVKILENSGVKHIFGHPGEQIIPFYGALNNSKIDHVLMRHEQGAVHAADAYSRVSGNFGVCISTAGPGALNMVMGVGVAFKDSIPLLVITGDNSLNHENDDEFQDIDIEAIFKPITIKTFNPKNGRSAINNIKKAVKILNNESRGPIHINFPKNVLLDKSIDDNDCNLDLSSDYYLFSDYRVASDLSYDYCDYNKIDEALLEIKKSRRPLIVAGAGIFWADSIEELKKFSEINKIPIAHTYHSKGLINDYGLELGLVGIRGSKMANFAFENADLIIFLGSKISERTTHINSNFDFKNAKTKVISVNIDQNVLFGDIKIHANVKKVLNHFNHSNIVNNSSKSSFNNLFNNSWVADIFQNNEKIHIDGLESKEIPLKPQVAIKLIMEYFNDLDNLDNFKDYILVNDAGSHTTWVNLISEIYNKRIIFSGAMAPMGYGLPAACGASISKPNNNVILINGDGGFQMNVQELATISSNKLPILIIVLNNSQLGVIRQWETIYNEDLRYSVDLENPDFLKLANAYGIEAESVSSIEELISAIKNLKLDKPYLLEVLIAEEDIPVVKF</sequence>
<accession>A0A843ARK4</accession>
<dbReference type="CDD" id="cd07035">
    <property type="entry name" value="TPP_PYR_POX_like"/>
    <property type="match status" value="1"/>
</dbReference>
<dbReference type="AlphaFoldDB" id="A0A843ARK4"/>
<dbReference type="Gene3D" id="3.40.50.970">
    <property type="match status" value="2"/>
</dbReference>
<dbReference type="Gene3D" id="3.40.50.1220">
    <property type="entry name" value="TPP-binding domain"/>
    <property type="match status" value="1"/>
</dbReference>
<dbReference type="Pfam" id="PF00205">
    <property type="entry name" value="TPP_enzyme_M"/>
    <property type="match status" value="1"/>
</dbReference>